<dbReference type="InterPro" id="IPR042489">
    <property type="entry name" value="CapZ_alpha_1"/>
</dbReference>
<dbReference type="PANTHER" id="PTHR10653">
    <property type="entry name" value="F-ACTIN-CAPPING PROTEIN SUBUNIT ALPHA"/>
    <property type="match status" value="1"/>
</dbReference>
<dbReference type="PRINTS" id="PR00191">
    <property type="entry name" value="FACTINCAPA"/>
</dbReference>
<evidence type="ECO:0000256" key="2">
    <source>
        <dbReference type="ARBA" id="ARBA00023203"/>
    </source>
</evidence>
<proteinExistence type="predicted"/>
<keyword evidence="1" id="KW-0117">Actin capping</keyword>
<organism evidence="4 5">
    <name type="scientific">Rhodotorula mucilaginosa</name>
    <name type="common">Yeast</name>
    <name type="synonym">Rhodotorula rubra</name>
    <dbReference type="NCBI Taxonomy" id="5537"/>
    <lineage>
        <taxon>Eukaryota</taxon>
        <taxon>Fungi</taxon>
        <taxon>Dikarya</taxon>
        <taxon>Basidiomycota</taxon>
        <taxon>Pucciniomycotina</taxon>
        <taxon>Microbotryomycetes</taxon>
        <taxon>Sporidiobolales</taxon>
        <taxon>Sporidiobolaceae</taxon>
        <taxon>Rhodotorula</taxon>
    </lineage>
</organism>
<keyword evidence="2" id="KW-0009">Actin-binding</keyword>
<dbReference type="Proteomes" id="UP000777482">
    <property type="component" value="Unassembled WGS sequence"/>
</dbReference>
<reference evidence="4 5" key="1">
    <citation type="submission" date="2020-11" db="EMBL/GenBank/DDBJ databases">
        <title>Kefir isolates.</title>
        <authorList>
            <person name="Marcisauskas S."/>
            <person name="Kim Y."/>
            <person name="Blasche S."/>
        </authorList>
    </citation>
    <scope>NUCLEOTIDE SEQUENCE [LARGE SCALE GENOMIC DNA]</scope>
    <source>
        <strain evidence="4 5">KR</strain>
    </source>
</reference>
<dbReference type="Pfam" id="PF01267">
    <property type="entry name" value="F-actin_cap_A"/>
    <property type="match status" value="1"/>
</dbReference>
<keyword evidence="5" id="KW-1185">Reference proteome</keyword>
<evidence type="ECO:0000313" key="5">
    <source>
        <dbReference type="Proteomes" id="UP000777482"/>
    </source>
</evidence>
<gene>
    <name evidence="4" type="primary">CAP1_5</name>
    <name evidence="4" type="ORF">C6P46_005220</name>
</gene>
<dbReference type="OrthoDB" id="340550at2759"/>
<dbReference type="EMBL" id="PUHQ01000055">
    <property type="protein sequence ID" value="KAG0659290.1"/>
    <property type="molecule type" value="Genomic_DNA"/>
</dbReference>
<dbReference type="SUPFAM" id="SSF90096">
    <property type="entry name" value="Subunits of heterodimeric actin filament capping protein Capz"/>
    <property type="match status" value="1"/>
</dbReference>
<dbReference type="GO" id="GO:0030036">
    <property type="term" value="P:actin cytoskeleton organization"/>
    <property type="evidence" value="ECO:0007669"/>
    <property type="project" value="TreeGrafter"/>
</dbReference>
<accession>A0A9P7B572</accession>
<name>A0A9P7B572_RHOMI</name>
<evidence type="ECO:0000256" key="3">
    <source>
        <dbReference type="SAM" id="MobiDB-lite"/>
    </source>
</evidence>
<dbReference type="Gene3D" id="3.30.1140.60">
    <property type="entry name" value="F-actin capping protein, alpha subunit"/>
    <property type="match status" value="1"/>
</dbReference>
<evidence type="ECO:0000313" key="4">
    <source>
        <dbReference type="EMBL" id="KAG0659290.1"/>
    </source>
</evidence>
<protein>
    <submittedName>
        <fullName evidence="4">F-actin-capping protein subunit alpha</fullName>
    </submittedName>
</protein>
<dbReference type="GO" id="GO:0008290">
    <property type="term" value="C:F-actin capping protein complex"/>
    <property type="evidence" value="ECO:0007669"/>
    <property type="project" value="InterPro"/>
</dbReference>
<dbReference type="AlphaFoldDB" id="A0A9P7B572"/>
<dbReference type="GO" id="GO:0051015">
    <property type="term" value="F:actin filament binding"/>
    <property type="evidence" value="ECO:0007669"/>
    <property type="project" value="TreeGrafter"/>
</dbReference>
<dbReference type="PANTHER" id="PTHR10653:SF0">
    <property type="entry name" value="F-ACTIN-CAPPING PROTEIN SUBUNIT ALPHA"/>
    <property type="match status" value="1"/>
</dbReference>
<dbReference type="InterPro" id="IPR037282">
    <property type="entry name" value="CapZ_alpha/beta"/>
</dbReference>
<dbReference type="InterPro" id="IPR042276">
    <property type="entry name" value="CapZ_alpha/beta_2"/>
</dbReference>
<feature type="region of interest" description="Disordered" evidence="3">
    <location>
        <begin position="187"/>
        <end position="297"/>
    </location>
</feature>
<comment type="caution">
    <text evidence="4">The sequence shown here is derived from an EMBL/GenBank/DDBJ whole genome shotgun (WGS) entry which is preliminary data.</text>
</comment>
<evidence type="ECO:0000256" key="1">
    <source>
        <dbReference type="ARBA" id="ARBA00022467"/>
    </source>
</evidence>
<dbReference type="Gene3D" id="3.90.1150.210">
    <property type="entry name" value="F-actin capping protein, beta subunit"/>
    <property type="match status" value="1"/>
</dbReference>
<dbReference type="GO" id="GO:0051016">
    <property type="term" value="P:barbed-end actin filament capping"/>
    <property type="evidence" value="ECO:0007669"/>
    <property type="project" value="InterPro"/>
</dbReference>
<dbReference type="InterPro" id="IPR002189">
    <property type="entry name" value="CapZ_alpha"/>
</dbReference>
<sequence length="432" mass="45313">MTINDVLADLRAILAPSGLSSSEIEAGLAPALEQYHQTHFTPAASPGGGLITLANKVGRDEYLEPTEGKVFRFDALSGTASPTESSSSYTSPFSAETESARSTLDKLLSTHVSNHYTSGVAAVYVLPDPAFPPESESEPEPEPAAPAVAVDVVEEALATDVEGTDAAVAETAAETAQVVTEVLDQETVETARAEGEADADADAAQTEEAPQVATTDDASTIEGANASAPAAGVEAPQQTEAETMAGQDDDKMDLASPAPPVSSTATDETAPAAEEEEEQKVGADEKTAAPAKQPRPSNQFGLYFVGHKYSPNNYWTGRWRSTYSLDQATGVLEGTAQVNIHYYEQGNVQLSTTFKSTSHLGATPSPEAVIASIKSSESAFQRHLGETYSELADASFRGLRRALPKTRSKLDWDRAVGYKLGRELGAGGGQTA</sequence>
<dbReference type="GO" id="GO:0030479">
    <property type="term" value="C:actin cortical patch"/>
    <property type="evidence" value="ECO:0007669"/>
    <property type="project" value="TreeGrafter"/>
</dbReference>